<dbReference type="PROSITE" id="PS51257">
    <property type="entry name" value="PROKAR_LIPOPROTEIN"/>
    <property type="match status" value="1"/>
</dbReference>
<dbReference type="PANTHER" id="PTHR35936">
    <property type="entry name" value="MEMBRANE-BOUND LYTIC MUREIN TRANSGLYCOSYLASE F"/>
    <property type="match status" value="1"/>
</dbReference>
<reference evidence="5 6" key="1">
    <citation type="submission" date="2020-08" db="EMBL/GenBank/DDBJ databases">
        <title>Genome public.</title>
        <authorList>
            <person name="Liu C."/>
            <person name="Sun Q."/>
        </authorList>
    </citation>
    <scope>NUCLEOTIDE SEQUENCE [LARGE SCALE GENOMIC DNA]</scope>
    <source>
        <strain evidence="5 6">NSJ-13</strain>
    </source>
</reference>
<evidence type="ECO:0000256" key="1">
    <source>
        <dbReference type="ARBA" id="ARBA00022729"/>
    </source>
</evidence>
<name>A0ABR7GBJ4_9FIRM</name>
<keyword evidence="6" id="KW-1185">Reference proteome</keyword>
<dbReference type="SUPFAM" id="SSF53850">
    <property type="entry name" value="Periplasmic binding protein-like II"/>
    <property type="match status" value="1"/>
</dbReference>
<feature type="chain" id="PRO_5045675805" evidence="2">
    <location>
        <begin position="20"/>
        <end position="257"/>
    </location>
</feature>
<accession>A0ABR7GBJ4</accession>
<dbReference type="Proteomes" id="UP000631576">
    <property type="component" value="Unassembled WGS sequence"/>
</dbReference>
<organism evidence="5 6">
    <name type="scientific">Ruminococcus hominis</name>
    <dbReference type="NCBI Taxonomy" id="2763065"/>
    <lineage>
        <taxon>Bacteria</taxon>
        <taxon>Bacillati</taxon>
        <taxon>Bacillota</taxon>
        <taxon>Clostridia</taxon>
        <taxon>Eubacteriales</taxon>
        <taxon>Oscillospiraceae</taxon>
        <taxon>Ruminococcus</taxon>
    </lineage>
</organism>
<comment type="caution">
    <text evidence="5">The sequence shown here is derived from an EMBL/GenBank/DDBJ whole genome shotgun (WGS) entry which is preliminary data.</text>
</comment>
<proteinExistence type="predicted"/>
<dbReference type="CDD" id="cd13624">
    <property type="entry name" value="PBP2_Arg_Lys_His"/>
    <property type="match status" value="1"/>
</dbReference>
<dbReference type="InterPro" id="IPR001320">
    <property type="entry name" value="Iontro_rcpt_C"/>
</dbReference>
<feature type="domain" description="Ionotropic glutamate receptor C-terminal" evidence="4">
    <location>
        <begin position="38"/>
        <end position="254"/>
    </location>
</feature>
<dbReference type="SMART" id="SM00062">
    <property type="entry name" value="PBPb"/>
    <property type="match status" value="1"/>
</dbReference>
<gene>
    <name evidence="5" type="ORF">H8S40_12150</name>
</gene>
<evidence type="ECO:0000313" key="6">
    <source>
        <dbReference type="Proteomes" id="UP000631576"/>
    </source>
</evidence>
<evidence type="ECO:0000256" key="2">
    <source>
        <dbReference type="SAM" id="SignalP"/>
    </source>
</evidence>
<feature type="signal peptide" evidence="2">
    <location>
        <begin position="1"/>
        <end position="19"/>
    </location>
</feature>
<dbReference type="RefSeq" id="WP_118725078.1">
    <property type="nucleotide sequence ID" value="NZ_JACOPE010000001.1"/>
</dbReference>
<keyword evidence="1 2" id="KW-0732">Signal</keyword>
<evidence type="ECO:0000259" key="4">
    <source>
        <dbReference type="SMART" id="SM00079"/>
    </source>
</evidence>
<feature type="domain" description="Solute-binding protein family 3/N-terminal" evidence="3">
    <location>
        <begin position="38"/>
        <end position="255"/>
    </location>
</feature>
<evidence type="ECO:0000313" key="5">
    <source>
        <dbReference type="EMBL" id="MBC5684280.1"/>
    </source>
</evidence>
<sequence length="257" mass="27863">MKKKVLSVVLAAMCVVSMAACGSSNKSSDSSEGEGKDKLVMATNAEFPPYEYYEGDEIVGIDAEFAKAIADKLGAELSIEDMAFDSIIPAVQSGKADFAAAGITVTDERKTQVDFSDSYYTGRQVIIVSADNNDITKPEDLEGKKIGVQLGTTGDLYSSDDYGDENVERYNKGVEAVQALQQGKIDAVIIDDQPAQTFVKENEGLKILDTEYVEEAYAFCFKKGSDLTDKVNDAIAELKKDGTFDKIVEKYINADAE</sequence>
<dbReference type="SMART" id="SM00079">
    <property type="entry name" value="PBPe"/>
    <property type="match status" value="1"/>
</dbReference>
<evidence type="ECO:0000259" key="3">
    <source>
        <dbReference type="SMART" id="SM00062"/>
    </source>
</evidence>
<dbReference type="InterPro" id="IPR001638">
    <property type="entry name" value="Solute-binding_3/MltF_N"/>
</dbReference>
<dbReference type="Gene3D" id="3.40.190.10">
    <property type="entry name" value="Periplasmic binding protein-like II"/>
    <property type="match status" value="2"/>
</dbReference>
<dbReference type="PANTHER" id="PTHR35936:SF17">
    <property type="entry name" value="ARGININE-BINDING EXTRACELLULAR PROTEIN ARTP"/>
    <property type="match status" value="1"/>
</dbReference>
<protein>
    <submittedName>
        <fullName evidence="5">Basic amino acid ABC transporter substrate-binding protein</fullName>
    </submittedName>
</protein>
<dbReference type="EMBL" id="JACOPE010000001">
    <property type="protein sequence ID" value="MBC5684280.1"/>
    <property type="molecule type" value="Genomic_DNA"/>
</dbReference>
<dbReference type="Pfam" id="PF00497">
    <property type="entry name" value="SBP_bac_3"/>
    <property type="match status" value="1"/>
</dbReference>